<evidence type="ECO:0000256" key="2">
    <source>
        <dbReference type="ARBA" id="ARBA00023125"/>
    </source>
</evidence>
<gene>
    <name evidence="7" type="ORF">CP982_16445</name>
    <name evidence="6" type="ORF">FHS40_005331</name>
</gene>
<evidence type="ECO:0000256" key="4">
    <source>
        <dbReference type="PROSITE-ProRule" id="PRU00335"/>
    </source>
</evidence>
<dbReference type="Proteomes" id="UP000549009">
    <property type="component" value="Unassembled WGS sequence"/>
</dbReference>
<dbReference type="InterPro" id="IPR050109">
    <property type="entry name" value="HTH-type_TetR-like_transc_reg"/>
</dbReference>
<proteinExistence type="predicted"/>
<evidence type="ECO:0000313" key="6">
    <source>
        <dbReference type="EMBL" id="MBB5106227.1"/>
    </source>
</evidence>
<feature type="domain" description="HTH tetR-type" evidence="5">
    <location>
        <begin position="12"/>
        <end position="72"/>
    </location>
</feature>
<dbReference type="GO" id="GO:0003700">
    <property type="term" value="F:DNA-binding transcription factor activity"/>
    <property type="evidence" value="ECO:0007669"/>
    <property type="project" value="TreeGrafter"/>
</dbReference>
<dbReference type="EMBL" id="CP023690">
    <property type="protein sequence ID" value="QEV60123.1"/>
    <property type="molecule type" value="Genomic_DNA"/>
</dbReference>
<feature type="DNA-binding region" description="H-T-H motif" evidence="4">
    <location>
        <begin position="35"/>
        <end position="54"/>
    </location>
</feature>
<dbReference type="OrthoDB" id="9796019at2"/>
<dbReference type="Gene3D" id="1.10.357.10">
    <property type="entry name" value="Tetracycline Repressor, domain 2"/>
    <property type="match status" value="1"/>
</dbReference>
<dbReference type="InterPro" id="IPR009057">
    <property type="entry name" value="Homeodomain-like_sf"/>
</dbReference>
<evidence type="ECO:0000256" key="3">
    <source>
        <dbReference type="ARBA" id="ARBA00023163"/>
    </source>
</evidence>
<dbReference type="Pfam" id="PF00440">
    <property type="entry name" value="TetR_N"/>
    <property type="match status" value="1"/>
</dbReference>
<dbReference type="PRINTS" id="PR00455">
    <property type="entry name" value="HTHTETR"/>
</dbReference>
<protein>
    <submittedName>
        <fullName evidence="6 7">AcrR family transcriptional regulator</fullName>
    </submittedName>
</protein>
<reference evidence="7 8" key="1">
    <citation type="submission" date="2017-09" db="EMBL/GenBank/DDBJ databases">
        <authorList>
            <person name="Lee N."/>
            <person name="Cho B.-K."/>
        </authorList>
    </citation>
    <scope>NUCLEOTIDE SEQUENCE [LARGE SCALE GENOMIC DNA]</scope>
    <source>
        <strain evidence="7 8">ATCC 27465</strain>
    </source>
</reference>
<evidence type="ECO:0000313" key="7">
    <source>
        <dbReference type="EMBL" id="QEV60123.1"/>
    </source>
</evidence>
<keyword evidence="9" id="KW-1185">Reference proteome</keyword>
<keyword evidence="2 4" id="KW-0238">DNA-binding</keyword>
<dbReference type="GO" id="GO:0000976">
    <property type="term" value="F:transcription cis-regulatory region binding"/>
    <property type="evidence" value="ECO:0007669"/>
    <property type="project" value="TreeGrafter"/>
</dbReference>
<dbReference type="PROSITE" id="PS50977">
    <property type="entry name" value="HTH_TETR_2"/>
    <property type="match status" value="1"/>
</dbReference>
<reference evidence="6 9" key="2">
    <citation type="submission" date="2020-08" db="EMBL/GenBank/DDBJ databases">
        <title>Genomic Encyclopedia of Type Strains, Phase III (KMG-III): the genomes of soil and plant-associated and newly described type strains.</title>
        <authorList>
            <person name="Whitman W."/>
        </authorList>
    </citation>
    <scope>NUCLEOTIDE SEQUENCE [LARGE SCALE GENOMIC DNA]</scope>
    <source>
        <strain evidence="6 9">CECT 3146</strain>
    </source>
</reference>
<dbReference type="KEGG" id="sspb:CP982_16445"/>
<dbReference type="PANTHER" id="PTHR30055">
    <property type="entry name" value="HTH-TYPE TRANSCRIPTIONAL REGULATOR RUTR"/>
    <property type="match status" value="1"/>
</dbReference>
<name>A0A5P2X528_STRST</name>
<evidence type="ECO:0000313" key="8">
    <source>
        <dbReference type="Proteomes" id="UP000326505"/>
    </source>
</evidence>
<accession>A0A5P2X528</accession>
<dbReference type="InterPro" id="IPR011075">
    <property type="entry name" value="TetR_C"/>
</dbReference>
<evidence type="ECO:0000259" key="5">
    <source>
        <dbReference type="PROSITE" id="PS50977"/>
    </source>
</evidence>
<dbReference type="SUPFAM" id="SSF48498">
    <property type="entry name" value="Tetracyclin repressor-like, C-terminal domain"/>
    <property type="match status" value="1"/>
</dbReference>
<evidence type="ECO:0000313" key="9">
    <source>
        <dbReference type="Proteomes" id="UP000549009"/>
    </source>
</evidence>
<dbReference type="Proteomes" id="UP000326505">
    <property type="component" value="Chromosome"/>
</dbReference>
<dbReference type="AlphaFoldDB" id="A0A5P2X528"/>
<dbReference type="Gene3D" id="1.10.10.60">
    <property type="entry name" value="Homeodomain-like"/>
    <property type="match status" value="1"/>
</dbReference>
<dbReference type="SUPFAM" id="SSF46689">
    <property type="entry name" value="Homeodomain-like"/>
    <property type="match status" value="1"/>
</dbReference>
<dbReference type="InterPro" id="IPR036271">
    <property type="entry name" value="Tet_transcr_reg_TetR-rel_C_sf"/>
</dbReference>
<dbReference type="PANTHER" id="PTHR30055:SF148">
    <property type="entry name" value="TETR-FAMILY TRANSCRIPTIONAL REGULATOR"/>
    <property type="match status" value="1"/>
</dbReference>
<organism evidence="7 8">
    <name type="scientific">Streptomyces spectabilis</name>
    <dbReference type="NCBI Taxonomy" id="68270"/>
    <lineage>
        <taxon>Bacteria</taxon>
        <taxon>Bacillati</taxon>
        <taxon>Actinomycetota</taxon>
        <taxon>Actinomycetes</taxon>
        <taxon>Kitasatosporales</taxon>
        <taxon>Streptomycetaceae</taxon>
        <taxon>Streptomyces</taxon>
    </lineage>
</organism>
<sequence length="194" mass="21152">MPPEPSSERRSERARRAVLDAVYELATSKGYAKLTIEAIASRAGVGKPTIYRWWSCKGAVALDALDERLGAASDLPDTGDVAADLAAQITSVTAMLTGDLGRVYRGIIGEAQSDPELMETVREIIVDPRVRVCRERLDRAVAAGQLRADVPTAVMVDLFYAPVYYRFLMGFDDADVERSGDLVREVLRGLSTST</sequence>
<keyword evidence="3" id="KW-0804">Transcription</keyword>
<evidence type="ECO:0000256" key="1">
    <source>
        <dbReference type="ARBA" id="ARBA00023015"/>
    </source>
</evidence>
<dbReference type="EMBL" id="JACHJD010000009">
    <property type="protein sequence ID" value="MBB5106227.1"/>
    <property type="molecule type" value="Genomic_DNA"/>
</dbReference>
<dbReference type="Pfam" id="PF16859">
    <property type="entry name" value="TetR_C_11"/>
    <property type="match status" value="1"/>
</dbReference>
<dbReference type="InterPro" id="IPR001647">
    <property type="entry name" value="HTH_TetR"/>
</dbReference>
<keyword evidence="1" id="KW-0805">Transcription regulation</keyword>
<dbReference type="RefSeq" id="WP_150511231.1">
    <property type="nucleotide sequence ID" value="NZ_BMSQ01000011.1"/>
</dbReference>